<dbReference type="Proteomes" id="UP000030152">
    <property type="component" value="Unassembled WGS sequence"/>
</dbReference>
<evidence type="ECO:0000313" key="2">
    <source>
        <dbReference type="Proteomes" id="UP000030152"/>
    </source>
</evidence>
<comment type="caution">
    <text evidence="1">The sequence shown here is derived from an EMBL/GenBank/DDBJ whole genome shotgun (WGS) entry which is preliminary data.</text>
</comment>
<protein>
    <submittedName>
        <fullName evidence="1">Uncharacterized protein</fullName>
    </submittedName>
</protein>
<reference evidence="1 2" key="1">
    <citation type="submission" date="2013-09" db="EMBL/GenBank/DDBJ databases">
        <authorList>
            <person name="Zeng Z."/>
            <person name="Chen C."/>
        </authorList>
    </citation>
    <scope>NUCLEOTIDE SEQUENCE [LARGE SCALE GENOMIC DNA]</scope>
    <source>
        <strain evidence="1 2">WB 3.3-2</strain>
    </source>
</reference>
<proteinExistence type="predicted"/>
<dbReference type="eggNOG" id="ENOG502Z80H">
    <property type="taxonomic scope" value="Bacteria"/>
</dbReference>
<organism evidence="1 2">
    <name type="scientific">Flavobacterium rivuli WB 3.3-2 = DSM 21788</name>
    <dbReference type="NCBI Taxonomy" id="1121895"/>
    <lineage>
        <taxon>Bacteria</taxon>
        <taxon>Pseudomonadati</taxon>
        <taxon>Bacteroidota</taxon>
        <taxon>Flavobacteriia</taxon>
        <taxon>Flavobacteriales</taxon>
        <taxon>Flavobacteriaceae</taxon>
        <taxon>Flavobacterium</taxon>
    </lineage>
</organism>
<gene>
    <name evidence="1" type="ORF">Q765_11155</name>
</gene>
<name>A0A0A2MDQ0_9FLAO</name>
<dbReference type="AlphaFoldDB" id="A0A0A2MDQ0"/>
<keyword evidence="2" id="KW-1185">Reference proteome</keyword>
<evidence type="ECO:0000313" key="1">
    <source>
        <dbReference type="EMBL" id="KGO86430.1"/>
    </source>
</evidence>
<dbReference type="STRING" id="1121895.GCA_000378485_02610"/>
<accession>A0A0A2MDQ0</accession>
<sequence length="318" mass="37186">MFGLIIATSFFAPAAAQISVGRDKVGSLEKFKKGEYDIIKSKTSIFVNDDFTIDEMETILKQVWTINPYKVISREEFEKNASKYVTENNAIWKMNALLKTKTSQKGFTSEYLYVYYEYFYPTDIKEKKKKLDYDTNEIAAIFMGGNTDAMWEMVRKVKFGDLQEDLYNYQLGYVKNYLQYVNNLLVNQGTSWVYDTDYDKAKVKELATKTIYVPEYLKTKSIWGYKDKDRLNPDELFEKYPYKYEWISDEALNKKILAGGSEDFYYVFYTKVNGQKMVTVTNGKNGDVIYKDYQTMSYQLKPKDLGELADAVKKSLKK</sequence>
<dbReference type="EMBL" id="JRLX01000010">
    <property type="protein sequence ID" value="KGO86430.1"/>
    <property type="molecule type" value="Genomic_DNA"/>
</dbReference>